<dbReference type="SUPFAM" id="SSF56003">
    <property type="entry name" value="Molybdenum cofactor-binding domain"/>
    <property type="match status" value="2"/>
</dbReference>
<evidence type="ECO:0000313" key="2">
    <source>
        <dbReference type="EMBL" id="WNG43872.1"/>
    </source>
</evidence>
<dbReference type="InterPro" id="IPR046867">
    <property type="entry name" value="AldOxase/xan_DH_MoCoBD2"/>
</dbReference>
<dbReference type="InterPro" id="IPR000674">
    <property type="entry name" value="Ald_Oxase/Xan_DH_a/b"/>
</dbReference>
<dbReference type="InterPro" id="IPR052516">
    <property type="entry name" value="N-heterocyclic_Hydroxylase"/>
</dbReference>
<dbReference type="Pfam" id="PF20256">
    <property type="entry name" value="MoCoBD_2"/>
    <property type="match status" value="2"/>
</dbReference>
<dbReference type="Gene3D" id="3.30.365.10">
    <property type="entry name" value="Aldehyde oxidase/xanthine dehydrogenase, molybdopterin binding domain"/>
    <property type="match status" value="4"/>
</dbReference>
<dbReference type="RefSeq" id="WP_395815672.1">
    <property type="nucleotide sequence ID" value="NZ_CP043494.1"/>
</dbReference>
<dbReference type="InterPro" id="IPR006311">
    <property type="entry name" value="TAT_signal"/>
</dbReference>
<dbReference type="PANTHER" id="PTHR47495:SF2">
    <property type="entry name" value="ALDEHYDE DEHYDROGENASE"/>
    <property type="match status" value="1"/>
</dbReference>
<gene>
    <name evidence="2" type="ORF">F0U60_07005</name>
</gene>
<evidence type="ECO:0000313" key="3">
    <source>
        <dbReference type="Proteomes" id="UP001611383"/>
    </source>
</evidence>
<dbReference type="PROSITE" id="PS51318">
    <property type="entry name" value="TAT"/>
    <property type="match status" value="1"/>
</dbReference>
<dbReference type="Gene3D" id="3.90.1170.50">
    <property type="entry name" value="Aldehyde oxidase/xanthine dehydrogenase, a/b hammerhead"/>
    <property type="match status" value="1"/>
</dbReference>
<name>A0ABY9WM23_9BACT</name>
<dbReference type="InterPro" id="IPR037165">
    <property type="entry name" value="AldOxase/xan_DH_Mopterin-bd_sf"/>
</dbReference>
<dbReference type="SMART" id="SM01008">
    <property type="entry name" value="Ald_Xan_dh_C"/>
    <property type="match status" value="1"/>
</dbReference>
<organism evidence="2 3">
    <name type="scientific">Archangium minus</name>
    <dbReference type="NCBI Taxonomy" id="83450"/>
    <lineage>
        <taxon>Bacteria</taxon>
        <taxon>Pseudomonadati</taxon>
        <taxon>Myxococcota</taxon>
        <taxon>Myxococcia</taxon>
        <taxon>Myxococcales</taxon>
        <taxon>Cystobacterineae</taxon>
        <taxon>Archangiaceae</taxon>
        <taxon>Archangium</taxon>
    </lineage>
</organism>
<dbReference type="PANTHER" id="PTHR47495">
    <property type="entry name" value="ALDEHYDE DEHYDROGENASE"/>
    <property type="match status" value="1"/>
</dbReference>
<proteinExistence type="predicted"/>
<sequence length="726" mass="77264">MADTLRPDTAVPVDVDRRQFLTWMVASPTLVVAARLGLDLPPGSPVEAGAMAATEAMTPDATSFDIYIALRSDGRVVATLPRTETGQGITTGVAMLVAEELDVGLGSVEVRTADADPRWLIQLTGLSSTMRYLAGPLRAAAASARARLVTAAAHRWWLPASSLTTANGEVLAPDGRRAGYGELAQDAASVLLPEVSPQPKKASAYKVVGQPTGRIDARDIVTGAARYALDLDIPGALPTVVARPPTLRGSVQSYDASAALAMPGVMGVVSLPTGVAVAAQSFAHALAARDALRISWAPGPASHLSDADIRARLRDEVGARPLPPLFTSQTLEARFDFPYLAHAPMETQSCVAHVRGDHAEIWMGAQDPKFAQREVATALGWALMPQRVTVHTTRAGGGFGRRFFNEPAVEAALISRALGRPVKLMWTRNDDMRQGRYRPASHHRLLAYLGAGGSIRGWHHRAVIPTVEFPHGLGDVVTSLIGTLLPDVTNAVFFELSQHVPYSFGLVTQQLREVSIPIPTASFRSVFSSQVVVANELFVDQLARELGRDPVELRQSHLTSNRLKAVLSKVALEGQWGRTLPPGVAQGVAVHEEWDSAIAHLVEVDVSGAEPKVVRVVIAADVGLPINPRSIEAQLQGAAVDAFSTTLSAGIHIDAGAVREGSFADYRWLRMKHTPAELKVHLVRSDDRVGGVGELGYPTAAAALANAMARATGNMPTRFPILDAGA</sequence>
<dbReference type="PIRSF" id="PIRSF036389">
    <property type="entry name" value="IOR_B"/>
    <property type="match status" value="1"/>
</dbReference>
<feature type="domain" description="Aldehyde oxidase/xanthine dehydrogenase a/b hammerhead" evidence="1">
    <location>
        <begin position="222"/>
        <end position="300"/>
    </location>
</feature>
<dbReference type="Pfam" id="PF02738">
    <property type="entry name" value="MoCoBD_1"/>
    <property type="match status" value="1"/>
</dbReference>
<accession>A0ABY9WM23</accession>
<evidence type="ECO:0000259" key="1">
    <source>
        <dbReference type="SMART" id="SM01008"/>
    </source>
</evidence>
<dbReference type="InterPro" id="IPR012368">
    <property type="entry name" value="OxRdtase_Mopterin-bd_su_IorB"/>
</dbReference>
<dbReference type="InterPro" id="IPR008274">
    <property type="entry name" value="AldOxase/xan_DH_MoCoBD1"/>
</dbReference>
<keyword evidence="3" id="KW-1185">Reference proteome</keyword>
<dbReference type="EMBL" id="CP043494">
    <property type="protein sequence ID" value="WNG43872.1"/>
    <property type="molecule type" value="Genomic_DNA"/>
</dbReference>
<protein>
    <submittedName>
        <fullName evidence="2">Xanthine dehydrogenase family protein molybdopterin-binding subunit</fullName>
    </submittedName>
</protein>
<reference evidence="2 3" key="1">
    <citation type="submission" date="2019-08" db="EMBL/GenBank/DDBJ databases">
        <title>Archangium and Cystobacter genomes.</title>
        <authorList>
            <person name="Chen I.-C.K."/>
            <person name="Wielgoss S."/>
        </authorList>
    </citation>
    <scope>NUCLEOTIDE SEQUENCE [LARGE SCALE GENOMIC DNA]</scope>
    <source>
        <strain evidence="2 3">Cbm 6</strain>
    </source>
</reference>
<dbReference type="Proteomes" id="UP001611383">
    <property type="component" value="Chromosome"/>
</dbReference>